<dbReference type="GO" id="GO:0008684">
    <property type="term" value="F:2-oxopent-4-enoate hydratase activity"/>
    <property type="evidence" value="ECO:0007669"/>
    <property type="project" value="TreeGrafter"/>
</dbReference>
<gene>
    <name evidence="3" type="ORF">HOC_18779</name>
</gene>
<evidence type="ECO:0000259" key="2">
    <source>
        <dbReference type="Pfam" id="PF01557"/>
    </source>
</evidence>
<sequence>MISRDEIQKAADALFDAHAGQTYCAPVRDLIGLDPQAGYEVQAINTARWVSAGRRIVGRKIGLTSAAVQNQLGVDQPDFGVLYADMEYCDGDEIPLSATQQPKAEAEIAVILGRDINAQDTTPSELIRAIDHVVPAIEIVGSRIKDWDIRISDTIADNASSGLYVLGGPVRALHGLDLVNAGMVMKCNGRPVSYGAGIACLGNPLNAALWLARKCAELGAPLKAGDVVLTGALGPMASMEPGDLFEADIEGIGSVRLAIAAK</sequence>
<feature type="domain" description="Fumarylacetoacetase-like C-terminal" evidence="2">
    <location>
        <begin position="88"/>
        <end position="257"/>
    </location>
</feature>
<dbReference type="InterPro" id="IPR036663">
    <property type="entry name" value="Fumarylacetoacetase_C_sf"/>
</dbReference>
<name>A0A059G1W2_9PROT</name>
<dbReference type="AlphaFoldDB" id="A0A059G1W2"/>
<keyword evidence="4" id="KW-1185">Reference proteome</keyword>
<dbReference type="Gene3D" id="3.90.850.10">
    <property type="entry name" value="Fumarylacetoacetase-like, C-terminal domain"/>
    <property type="match status" value="1"/>
</dbReference>
<dbReference type="STRING" id="1280953.HOC_18779"/>
<dbReference type="InterPro" id="IPR050772">
    <property type="entry name" value="Hydratase-Decarb/MhpD_sf"/>
</dbReference>
<dbReference type="GO" id="GO:0005737">
    <property type="term" value="C:cytoplasm"/>
    <property type="evidence" value="ECO:0007669"/>
    <property type="project" value="TreeGrafter"/>
</dbReference>
<evidence type="ECO:0000313" key="4">
    <source>
        <dbReference type="Proteomes" id="UP000024942"/>
    </source>
</evidence>
<reference evidence="3 4" key="1">
    <citation type="journal article" date="2014" name="Antonie Van Leeuwenhoek">
        <title>Hyphomonas beringensis sp. nov. and Hyphomonas chukchiensis sp. nov., isolated from surface seawater of the Bering Sea and Chukchi Sea.</title>
        <authorList>
            <person name="Li C."/>
            <person name="Lai Q."/>
            <person name="Li G."/>
            <person name="Dong C."/>
            <person name="Wang J."/>
            <person name="Liao Y."/>
            <person name="Shao Z."/>
        </authorList>
    </citation>
    <scope>NUCLEOTIDE SEQUENCE [LARGE SCALE GENOMIC DNA]</scope>
    <source>
        <strain evidence="3 4">SCH89</strain>
    </source>
</reference>
<dbReference type="Pfam" id="PF01557">
    <property type="entry name" value="FAA_hydrolase"/>
    <property type="match status" value="1"/>
</dbReference>
<protein>
    <submittedName>
        <fullName evidence="3">4-oxalocrotonate decarboxylase</fullName>
    </submittedName>
</protein>
<evidence type="ECO:0000256" key="1">
    <source>
        <dbReference type="ARBA" id="ARBA00023239"/>
    </source>
</evidence>
<dbReference type="OrthoDB" id="9792137at2"/>
<dbReference type="InterPro" id="IPR011234">
    <property type="entry name" value="Fumarylacetoacetase-like_C"/>
</dbReference>
<dbReference type="SUPFAM" id="SSF56529">
    <property type="entry name" value="FAH"/>
    <property type="match status" value="1"/>
</dbReference>
<dbReference type="Proteomes" id="UP000024942">
    <property type="component" value="Unassembled WGS sequence"/>
</dbReference>
<accession>A0A059G1W2</accession>
<evidence type="ECO:0000313" key="3">
    <source>
        <dbReference type="EMBL" id="KDA00796.1"/>
    </source>
</evidence>
<organism evidence="3 4">
    <name type="scientific">Hyphomonas oceanitis SCH89</name>
    <dbReference type="NCBI Taxonomy" id="1280953"/>
    <lineage>
        <taxon>Bacteria</taxon>
        <taxon>Pseudomonadati</taxon>
        <taxon>Pseudomonadota</taxon>
        <taxon>Alphaproteobacteria</taxon>
        <taxon>Hyphomonadales</taxon>
        <taxon>Hyphomonadaceae</taxon>
        <taxon>Hyphomonas</taxon>
    </lineage>
</organism>
<proteinExistence type="predicted"/>
<dbReference type="RefSeq" id="WP_035541369.1">
    <property type="nucleotide sequence ID" value="NZ_ARYL01000049.1"/>
</dbReference>
<dbReference type="PANTHER" id="PTHR30143">
    <property type="entry name" value="ACID HYDRATASE"/>
    <property type="match status" value="1"/>
</dbReference>
<dbReference type="eggNOG" id="COG3971">
    <property type="taxonomic scope" value="Bacteria"/>
</dbReference>
<dbReference type="EMBL" id="ARYL01000049">
    <property type="protein sequence ID" value="KDA00796.1"/>
    <property type="molecule type" value="Genomic_DNA"/>
</dbReference>
<dbReference type="PATRIC" id="fig|1280953.3.peg.3757"/>
<comment type="caution">
    <text evidence="3">The sequence shown here is derived from an EMBL/GenBank/DDBJ whole genome shotgun (WGS) entry which is preliminary data.</text>
</comment>
<keyword evidence="1" id="KW-0456">Lyase</keyword>
<dbReference type="PANTHER" id="PTHR30143:SF0">
    <property type="entry name" value="2-KETO-4-PENTENOATE HYDRATASE"/>
    <property type="match status" value="1"/>
</dbReference>